<name>A0ABT3GVP5_9RHOB</name>
<feature type="domain" description="CobW C-terminal" evidence="7">
    <location>
        <begin position="260"/>
        <end position="354"/>
    </location>
</feature>
<evidence type="ECO:0000313" key="8">
    <source>
        <dbReference type="EMBL" id="MCW1931623.1"/>
    </source>
</evidence>
<dbReference type="Proteomes" id="UP001208938">
    <property type="component" value="Unassembled WGS sequence"/>
</dbReference>
<dbReference type="SMART" id="SM00833">
    <property type="entry name" value="CobW_C"/>
    <property type="match status" value="1"/>
</dbReference>
<dbReference type="Pfam" id="PF02492">
    <property type="entry name" value="cobW"/>
    <property type="match status" value="1"/>
</dbReference>
<dbReference type="SUPFAM" id="SSF90002">
    <property type="entry name" value="Hypothetical protein YjiA, C-terminal domain"/>
    <property type="match status" value="1"/>
</dbReference>
<dbReference type="PANTHER" id="PTHR13748">
    <property type="entry name" value="COBW-RELATED"/>
    <property type="match status" value="1"/>
</dbReference>
<accession>A0ABT3GVP5</accession>
<evidence type="ECO:0000256" key="4">
    <source>
        <dbReference type="ARBA" id="ARBA00034320"/>
    </source>
</evidence>
<reference evidence="8 9" key="1">
    <citation type="submission" date="2022-10" db="EMBL/GenBank/DDBJ databases">
        <title>Pararhodobacter sp. nov., isolated from marine algae.</title>
        <authorList>
            <person name="Choi B.J."/>
            <person name="Kim J.M."/>
            <person name="Lee J.K."/>
            <person name="Choi D.G."/>
            <person name="Jeon C.O."/>
        </authorList>
    </citation>
    <scope>NUCLEOTIDE SEQUENCE [LARGE SCALE GENOMIC DNA]</scope>
    <source>
        <strain evidence="8 9">ZQ420</strain>
    </source>
</reference>
<dbReference type="InterPro" id="IPR003495">
    <property type="entry name" value="CobW/HypB/UreG_nucleotide-bd"/>
</dbReference>
<organism evidence="8 9">
    <name type="scientific">Pararhodobacter zhoushanensis</name>
    <dbReference type="NCBI Taxonomy" id="2479545"/>
    <lineage>
        <taxon>Bacteria</taxon>
        <taxon>Pseudomonadati</taxon>
        <taxon>Pseudomonadota</taxon>
        <taxon>Alphaproteobacteria</taxon>
        <taxon>Rhodobacterales</taxon>
        <taxon>Paracoccaceae</taxon>
        <taxon>Pararhodobacter</taxon>
    </lineage>
</organism>
<dbReference type="InterPro" id="IPR051316">
    <property type="entry name" value="Zinc-reg_GTPase_activator"/>
</dbReference>
<sequence length="364" mass="38838">MPAPIPVTLLTGFLGSGKTTLLNALLRDPGMDKAAVVINEFGEIGLDHDLIESTTETMVLMSSGCLCCTVRGDLAETLNDLRIRRDAGEIAFDRVVIETTGIADPAPIVQTLVMDGNLSYDFALDGVLTTADAATGGHSLDSQFEAVQQIAMADRIIVTKADLVTPGQLAGFEKRLATINPGAPRHHADHGQIDPALLFGLAPRQDSSAAQTLAWVAAAPKKASLPPLSGLKNTDPFGQSHGLFVSTASAVQRPGHDGRVSSQSVEIAEPISPIVFDLWLESLMNSAAADILRLKGVVHVEGMKHPFALHGVQHIFHPPVPLSHWPEDDKTTRIVVIGRDLPPGYLAESLAFLRSKPPVEEHKI</sequence>
<dbReference type="InterPro" id="IPR011629">
    <property type="entry name" value="CobW-like_C"/>
</dbReference>
<comment type="caution">
    <text evidence="8">The sequence shown here is derived from an EMBL/GenBank/DDBJ whole genome shotgun (WGS) entry which is preliminary data.</text>
</comment>
<evidence type="ECO:0000313" key="9">
    <source>
        <dbReference type="Proteomes" id="UP001208938"/>
    </source>
</evidence>
<comment type="catalytic activity">
    <reaction evidence="6">
        <text>GTP + H2O = GDP + phosphate + H(+)</text>
        <dbReference type="Rhea" id="RHEA:19669"/>
        <dbReference type="ChEBI" id="CHEBI:15377"/>
        <dbReference type="ChEBI" id="CHEBI:15378"/>
        <dbReference type="ChEBI" id="CHEBI:37565"/>
        <dbReference type="ChEBI" id="CHEBI:43474"/>
        <dbReference type="ChEBI" id="CHEBI:58189"/>
    </reaction>
    <physiologicalReaction direction="left-to-right" evidence="6">
        <dbReference type="Rhea" id="RHEA:19670"/>
    </physiologicalReaction>
</comment>
<keyword evidence="3" id="KW-0143">Chaperone</keyword>
<evidence type="ECO:0000256" key="6">
    <source>
        <dbReference type="ARBA" id="ARBA00049117"/>
    </source>
</evidence>
<evidence type="ECO:0000256" key="2">
    <source>
        <dbReference type="ARBA" id="ARBA00022801"/>
    </source>
</evidence>
<evidence type="ECO:0000256" key="1">
    <source>
        <dbReference type="ARBA" id="ARBA00022741"/>
    </source>
</evidence>
<evidence type="ECO:0000256" key="5">
    <source>
        <dbReference type="ARBA" id="ARBA00045658"/>
    </source>
</evidence>
<keyword evidence="2" id="KW-0378">Hydrolase</keyword>
<dbReference type="InterPro" id="IPR036627">
    <property type="entry name" value="CobW-likC_sf"/>
</dbReference>
<comment type="similarity">
    <text evidence="4">Belongs to the SIMIBI class G3E GTPase family. ZNG1 subfamily.</text>
</comment>
<protein>
    <submittedName>
        <fullName evidence="8">GTP-binding protein</fullName>
    </submittedName>
</protein>
<dbReference type="Pfam" id="PF07683">
    <property type="entry name" value="CobW_C"/>
    <property type="match status" value="1"/>
</dbReference>
<dbReference type="PANTHER" id="PTHR13748:SF62">
    <property type="entry name" value="COBW DOMAIN-CONTAINING PROTEIN"/>
    <property type="match status" value="1"/>
</dbReference>
<dbReference type="Gene3D" id="3.30.1220.10">
    <property type="entry name" value="CobW-like, C-terminal domain"/>
    <property type="match status" value="1"/>
</dbReference>
<dbReference type="InterPro" id="IPR027417">
    <property type="entry name" value="P-loop_NTPase"/>
</dbReference>
<dbReference type="EMBL" id="JAPDFL010000001">
    <property type="protein sequence ID" value="MCW1931623.1"/>
    <property type="molecule type" value="Genomic_DNA"/>
</dbReference>
<dbReference type="Gene3D" id="3.40.50.300">
    <property type="entry name" value="P-loop containing nucleotide triphosphate hydrolases"/>
    <property type="match status" value="1"/>
</dbReference>
<dbReference type="RefSeq" id="WP_264504723.1">
    <property type="nucleotide sequence ID" value="NZ_JAPDFL010000001.1"/>
</dbReference>
<keyword evidence="1" id="KW-0547">Nucleotide-binding</keyword>
<keyword evidence="9" id="KW-1185">Reference proteome</keyword>
<evidence type="ECO:0000256" key="3">
    <source>
        <dbReference type="ARBA" id="ARBA00023186"/>
    </source>
</evidence>
<dbReference type="CDD" id="cd03112">
    <property type="entry name" value="CobW-like"/>
    <property type="match status" value="1"/>
</dbReference>
<dbReference type="SUPFAM" id="SSF52540">
    <property type="entry name" value="P-loop containing nucleoside triphosphate hydrolases"/>
    <property type="match status" value="1"/>
</dbReference>
<comment type="function">
    <text evidence="5">Zinc chaperone that directly transfers zinc cofactor to target proteins, thereby activating them. Zinc is transferred from the CXCC motif in the GTPase domain to the zinc binding site in target proteins in a process requiring GTP hydrolysis.</text>
</comment>
<gene>
    <name evidence="8" type="ORF">OKW52_04935</name>
</gene>
<proteinExistence type="inferred from homology"/>
<evidence type="ECO:0000259" key="7">
    <source>
        <dbReference type="SMART" id="SM00833"/>
    </source>
</evidence>